<proteinExistence type="predicted"/>
<protein>
    <submittedName>
        <fullName evidence="1">Uncharacterized protein</fullName>
    </submittedName>
</protein>
<evidence type="ECO:0000313" key="2">
    <source>
        <dbReference type="Proteomes" id="UP000824533"/>
    </source>
</evidence>
<dbReference type="EMBL" id="CM034409">
    <property type="protein sequence ID" value="KAJ0171998.1"/>
    <property type="molecule type" value="Genomic_DNA"/>
</dbReference>
<keyword evidence="2" id="KW-1185">Reference proteome</keyword>
<comment type="caution">
    <text evidence="1">The sequence shown here is derived from an EMBL/GenBank/DDBJ whole genome shotgun (WGS) entry which is preliminary data.</text>
</comment>
<evidence type="ECO:0000313" key="1">
    <source>
        <dbReference type="EMBL" id="KAJ0171998.1"/>
    </source>
</evidence>
<name>A0ACC1CK77_9NEOP</name>
<organism evidence="1 2">
    <name type="scientific">Dendrolimus kikuchii</name>
    <dbReference type="NCBI Taxonomy" id="765133"/>
    <lineage>
        <taxon>Eukaryota</taxon>
        <taxon>Metazoa</taxon>
        <taxon>Ecdysozoa</taxon>
        <taxon>Arthropoda</taxon>
        <taxon>Hexapoda</taxon>
        <taxon>Insecta</taxon>
        <taxon>Pterygota</taxon>
        <taxon>Neoptera</taxon>
        <taxon>Endopterygota</taxon>
        <taxon>Lepidoptera</taxon>
        <taxon>Glossata</taxon>
        <taxon>Ditrysia</taxon>
        <taxon>Bombycoidea</taxon>
        <taxon>Lasiocampidae</taxon>
        <taxon>Dendrolimus</taxon>
    </lineage>
</organism>
<reference evidence="1 2" key="1">
    <citation type="journal article" date="2021" name="Front. Genet.">
        <title>Chromosome-Level Genome Assembly Reveals Significant Gene Expansion in the Toll and IMD Signaling Pathways of Dendrolimus kikuchii.</title>
        <authorList>
            <person name="Zhou J."/>
            <person name="Wu P."/>
            <person name="Xiong Z."/>
            <person name="Liu N."/>
            <person name="Zhao N."/>
            <person name="Ji M."/>
            <person name="Qiu Y."/>
            <person name="Yang B."/>
        </authorList>
    </citation>
    <scope>NUCLEOTIDE SEQUENCE [LARGE SCALE GENOMIC DNA]</scope>
    <source>
        <strain evidence="1">Ann1</strain>
    </source>
</reference>
<dbReference type="Proteomes" id="UP000824533">
    <property type="component" value="Linkage Group LG23"/>
</dbReference>
<gene>
    <name evidence="1" type="ORF">K1T71_012761</name>
</gene>
<sequence length="243" mass="25389">MAEKQVFGEWAQVEVVELVNDGSGLAFGIVGGRSSGVVVKSVLPGGVADRDGRLRSGDMLLRIGAVSVVGMCARQAAAVLRQCGACVRLLVARPAASNSLPMQSLGASPAPVVPSRLLTDPIELERRLSEAGHDGFGALCEDVSPPSPPPTIIEERLHHRPVASIVAVVPRGALAPSPRPPTIPKNTQPQPPPLRLPLDMAVRGTGTPETVSYEVLLNKDSGLGLGITVAGYVCEQVRVAEER</sequence>
<accession>A0ACC1CK77</accession>